<dbReference type="Proteomes" id="UP001054837">
    <property type="component" value="Unassembled WGS sequence"/>
</dbReference>
<gene>
    <name evidence="2" type="ORF">CDAR_168461</name>
</gene>
<proteinExistence type="predicted"/>
<accession>A0AAV4T3W8</accession>
<reference evidence="2 3" key="1">
    <citation type="submission" date="2021-06" db="EMBL/GenBank/DDBJ databases">
        <title>Caerostris darwini draft genome.</title>
        <authorList>
            <person name="Kono N."/>
            <person name="Arakawa K."/>
        </authorList>
    </citation>
    <scope>NUCLEOTIDE SEQUENCE [LARGE SCALE GENOMIC DNA]</scope>
</reference>
<name>A0AAV4T3W8_9ARAC</name>
<comment type="caution">
    <text evidence="2">The sequence shown here is derived from an EMBL/GenBank/DDBJ whole genome shotgun (WGS) entry which is preliminary data.</text>
</comment>
<protein>
    <submittedName>
        <fullName evidence="2">Uncharacterized protein</fullName>
    </submittedName>
</protein>
<organism evidence="2 3">
    <name type="scientific">Caerostris darwini</name>
    <dbReference type="NCBI Taxonomy" id="1538125"/>
    <lineage>
        <taxon>Eukaryota</taxon>
        <taxon>Metazoa</taxon>
        <taxon>Ecdysozoa</taxon>
        <taxon>Arthropoda</taxon>
        <taxon>Chelicerata</taxon>
        <taxon>Arachnida</taxon>
        <taxon>Araneae</taxon>
        <taxon>Araneomorphae</taxon>
        <taxon>Entelegynae</taxon>
        <taxon>Araneoidea</taxon>
        <taxon>Araneidae</taxon>
        <taxon>Caerostris</taxon>
    </lineage>
</organism>
<keyword evidence="1" id="KW-1133">Transmembrane helix</keyword>
<feature type="transmembrane region" description="Helical" evidence="1">
    <location>
        <begin position="33"/>
        <end position="54"/>
    </location>
</feature>
<keyword evidence="3" id="KW-1185">Reference proteome</keyword>
<dbReference type="EMBL" id="BPLQ01009022">
    <property type="protein sequence ID" value="GIY40980.1"/>
    <property type="molecule type" value="Genomic_DNA"/>
</dbReference>
<evidence type="ECO:0000256" key="1">
    <source>
        <dbReference type="SAM" id="Phobius"/>
    </source>
</evidence>
<evidence type="ECO:0000313" key="2">
    <source>
        <dbReference type="EMBL" id="GIY40980.1"/>
    </source>
</evidence>
<evidence type="ECO:0000313" key="3">
    <source>
        <dbReference type="Proteomes" id="UP001054837"/>
    </source>
</evidence>
<sequence length="98" mass="11429">MRTKYPFFTHHHHPIALIIPPDIPRIFARGEDYFYVLLSVLTFYWRFLALFFLLSSWRANNLRFCRRQGLMGKREGGGVGADLQSCDIASAKITYAPY</sequence>
<keyword evidence="1" id="KW-0812">Transmembrane</keyword>
<keyword evidence="1" id="KW-0472">Membrane</keyword>
<dbReference type="AlphaFoldDB" id="A0AAV4T3W8"/>